<dbReference type="AlphaFoldDB" id="A0A5D3CAU9"/>
<sequence>MNPIRGIDLKGIAKKMNGASGAEVKTLCTEVGMAALRERRVHVTQEDFEMAIAKVFWVKDGNMFSSKYTKSHIASTCPSLGPPRNGGSVLGIDMKKGSSCALRFKGINCLCVMNLPKKKIKVPHVHCDSRND</sequence>
<feature type="domain" description="AAA ATPase AAA+ lid" evidence="6">
    <location>
        <begin position="7"/>
        <end position="49"/>
    </location>
</feature>
<evidence type="ECO:0000256" key="5">
    <source>
        <dbReference type="ARBA" id="ARBA00022942"/>
    </source>
</evidence>
<dbReference type="FunFam" id="1.10.8.60:FF:000006">
    <property type="entry name" value="26S protease regulatory subunit 8"/>
    <property type="match status" value="1"/>
</dbReference>
<name>A0A5D3CAU9_CUCMM</name>
<keyword evidence="5" id="KW-0647">Proteasome</keyword>
<comment type="subcellular location">
    <subcellularLocation>
        <location evidence="1">Cytoplasm</location>
    </subcellularLocation>
</comment>
<evidence type="ECO:0000259" key="6">
    <source>
        <dbReference type="Pfam" id="PF17862"/>
    </source>
</evidence>
<evidence type="ECO:0000313" key="10">
    <source>
        <dbReference type="Proteomes" id="UP000321947"/>
    </source>
</evidence>
<dbReference type="EMBL" id="SSTE01023315">
    <property type="protein sequence ID" value="KAA0025188.1"/>
    <property type="molecule type" value="Genomic_DNA"/>
</dbReference>
<dbReference type="STRING" id="1194695.A0A5D3CAU9"/>
<dbReference type="Gene3D" id="1.10.8.60">
    <property type="match status" value="1"/>
</dbReference>
<dbReference type="GO" id="GO:0005524">
    <property type="term" value="F:ATP binding"/>
    <property type="evidence" value="ECO:0007669"/>
    <property type="project" value="UniProtKB-KW"/>
</dbReference>
<keyword evidence="8" id="KW-0645">Protease</keyword>
<dbReference type="Proteomes" id="UP000321393">
    <property type="component" value="Unassembled WGS sequence"/>
</dbReference>
<dbReference type="InterPro" id="IPR050221">
    <property type="entry name" value="26S_Proteasome_ATPase"/>
</dbReference>
<evidence type="ECO:0000313" key="9">
    <source>
        <dbReference type="Proteomes" id="UP000321393"/>
    </source>
</evidence>
<keyword evidence="4" id="KW-0067">ATP-binding</keyword>
<evidence type="ECO:0000313" key="7">
    <source>
        <dbReference type="EMBL" id="KAA0025188.1"/>
    </source>
</evidence>
<dbReference type="GO" id="GO:0008233">
    <property type="term" value="F:peptidase activity"/>
    <property type="evidence" value="ECO:0007669"/>
    <property type="project" value="UniProtKB-KW"/>
</dbReference>
<organism evidence="8 10">
    <name type="scientific">Cucumis melo var. makuwa</name>
    <name type="common">Oriental melon</name>
    <dbReference type="NCBI Taxonomy" id="1194695"/>
    <lineage>
        <taxon>Eukaryota</taxon>
        <taxon>Viridiplantae</taxon>
        <taxon>Streptophyta</taxon>
        <taxon>Embryophyta</taxon>
        <taxon>Tracheophyta</taxon>
        <taxon>Spermatophyta</taxon>
        <taxon>Magnoliopsida</taxon>
        <taxon>eudicotyledons</taxon>
        <taxon>Gunneridae</taxon>
        <taxon>Pentapetalae</taxon>
        <taxon>rosids</taxon>
        <taxon>fabids</taxon>
        <taxon>Cucurbitales</taxon>
        <taxon>Cucurbitaceae</taxon>
        <taxon>Benincaseae</taxon>
        <taxon>Cucumis</taxon>
    </lineage>
</organism>
<dbReference type="GO" id="GO:0005737">
    <property type="term" value="C:cytoplasm"/>
    <property type="evidence" value="ECO:0007669"/>
    <property type="project" value="UniProtKB-SubCell"/>
</dbReference>
<evidence type="ECO:0000256" key="4">
    <source>
        <dbReference type="ARBA" id="ARBA00022840"/>
    </source>
</evidence>
<keyword evidence="8" id="KW-0378">Hydrolase</keyword>
<protein>
    <submittedName>
        <fullName evidence="8">26S protease regulatory subunit 8-like protein B-like</fullName>
    </submittedName>
</protein>
<comment type="caution">
    <text evidence="8">The sequence shown here is derived from an EMBL/GenBank/DDBJ whole genome shotgun (WGS) entry which is preliminary data.</text>
</comment>
<gene>
    <name evidence="8" type="ORF">E5676_scaffold202G002090</name>
    <name evidence="7" type="ORF">E6C27_scaffold541G00320</name>
</gene>
<dbReference type="GO" id="GO:0000502">
    <property type="term" value="C:proteasome complex"/>
    <property type="evidence" value="ECO:0007669"/>
    <property type="project" value="UniProtKB-KW"/>
</dbReference>
<dbReference type="OrthoDB" id="9443236at2759"/>
<dbReference type="PANTHER" id="PTHR23073">
    <property type="entry name" value="26S PROTEASOME REGULATORY SUBUNIT"/>
    <property type="match status" value="1"/>
</dbReference>
<accession>A0A5D3CAU9</accession>
<dbReference type="InterPro" id="IPR041569">
    <property type="entry name" value="AAA_lid_3"/>
</dbReference>
<keyword evidence="3" id="KW-0547">Nucleotide-binding</keyword>
<dbReference type="Pfam" id="PF17862">
    <property type="entry name" value="AAA_lid_3"/>
    <property type="match status" value="1"/>
</dbReference>
<proteinExistence type="predicted"/>
<evidence type="ECO:0000256" key="1">
    <source>
        <dbReference type="ARBA" id="ARBA00004496"/>
    </source>
</evidence>
<reference evidence="9 10" key="1">
    <citation type="submission" date="2019-08" db="EMBL/GenBank/DDBJ databases">
        <title>Draft genome sequences of two oriental melons (Cucumis melo L. var makuwa).</title>
        <authorList>
            <person name="Kwon S.-Y."/>
        </authorList>
    </citation>
    <scope>NUCLEOTIDE SEQUENCE [LARGE SCALE GENOMIC DNA]</scope>
    <source>
        <strain evidence="10">cv. Chang Bougi</strain>
        <strain evidence="9">cv. SW 3</strain>
        <tissue evidence="8">Leaf</tissue>
    </source>
</reference>
<dbReference type="EMBL" id="SSTD01013307">
    <property type="protein sequence ID" value="TYK07476.1"/>
    <property type="molecule type" value="Genomic_DNA"/>
</dbReference>
<keyword evidence="2" id="KW-0963">Cytoplasm</keyword>
<evidence type="ECO:0000313" key="8">
    <source>
        <dbReference type="EMBL" id="TYK07476.1"/>
    </source>
</evidence>
<dbReference type="Proteomes" id="UP000321947">
    <property type="component" value="Unassembled WGS sequence"/>
</dbReference>
<evidence type="ECO:0000256" key="2">
    <source>
        <dbReference type="ARBA" id="ARBA00022490"/>
    </source>
</evidence>
<dbReference type="GO" id="GO:0006508">
    <property type="term" value="P:proteolysis"/>
    <property type="evidence" value="ECO:0007669"/>
    <property type="project" value="UniProtKB-KW"/>
</dbReference>
<evidence type="ECO:0000256" key="3">
    <source>
        <dbReference type="ARBA" id="ARBA00022741"/>
    </source>
</evidence>